<reference evidence="2 3" key="1">
    <citation type="journal article" date="2021" name="Nat. Plants">
        <title>The Taxus genome provides insights into paclitaxel biosynthesis.</title>
        <authorList>
            <person name="Xiong X."/>
            <person name="Gou J."/>
            <person name="Liao Q."/>
            <person name="Li Y."/>
            <person name="Zhou Q."/>
            <person name="Bi G."/>
            <person name="Li C."/>
            <person name="Du R."/>
            <person name="Wang X."/>
            <person name="Sun T."/>
            <person name="Guo L."/>
            <person name="Liang H."/>
            <person name="Lu P."/>
            <person name="Wu Y."/>
            <person name="Zhang Z."/>
            <person name="Ro D.K."/>
            <person name="Shang Y."/>
            <person name="Huang S."/>
            <person name="Yan J."/>
        </authorList>
    </citation>
    <scope>NUCLEOTIDE SEQUENCE [LARGE SCALE GENOMIC DNA]</scope>
    <source>
        <strain evidence="2">Ta-2019</strain>
    </source>
</reference>
<proteinExistence type="predicted"/>
<evidence type="ECO:0000313" key="3">
    <source>
        <dbReference type="Proteomes" id="UP000824469"/>
    </source>
</evidence>
<gene>
    <name evidence="2" type="ORF">KI387_027316</name>
</gene>
<feature type="domain" description="Reverse transcriptase Ty1/copia-type" evidence="1">
    <location>
        <begin position="22"/>
        <end position="128"/>
    </location>
</feature>
<comment type="caution">
    <text evidence="2">The sequence shown here is derived from an EMBL/GenBank/DDBJ whole genome shotgun (WGS) entry which is preliminary data.</text>
</comment>
<organism evidence="2 3">
    <name type="scientific">Taxus chinensis</name>
    <name type="common">Chinese yew</name>
    <name type="synonym">Taxus wallichiana var. chinensis</name>
    <dbReference type="NCBI Taxonomy" id="29808"/>
    <lineage>
        <taxon>Eukaryota</taxon>
        <taxon>Viridiplantae</taxon>
        <taxon>Streptophyta</taxon>
        <taxon>Embryophyta</taxon>
        <taxon>Tracheophyta</taxon>
        <taxon>Spermatophyta</taxon>
        <taxon>Pinopsida</taxon>
        <taxon>Pinidae</taxon>
        <taxon>Conifers II</taxon>
        <taxon>Cupressales</taxon>
        <taxon>Taxaceae</taxon>
        <taxon>Taxus</taxon>
    </lineage>
</organism>
<feature type="non-terminal residue" evidence="2">
    <location>
        <position position="131"/>
    </location>
</feature>
<dbReference type="InterPro" id="IPR013103">
    <property type="entry name" value="RVT_2"/>
</dbReference>
<dbReference type="Pfam" id="PF07727">
    <property type="entry name" value="RVT_2"/>
    <property type="match status" value="1"/>
</dbReference>
<name>A0AA38FY71_TAXCH</name>
<keyword evidence="3" id="KW-1185">Reference proteome</keyword>
<accession>A0AA38FY71</accession>
<protein>
    <recommendedName>
        <fullName evidence="1">Reverse transcriptase Ty1/copia-type domain-containing protein</fullName>
    </recommendedName>
</protein>
<dbReference type="EMBL" id="JAHRHJ020000006">
    <property type="protein sequence ID" value="KAH9312281.1"/>
    <property type="molecule type" value="Genomic_DNA"/>
</dbReference>
<feature type="non-terminal residue" evidence="2">
    <location>
        <position position="1"/>
    </location>
</feature>
<evidence type="ECO:0000313" key="2">
    <source>
        <dbReference type="EMBL" id="KAH9312281.1"/>
    </source>
</evidence>
<dbReference type="Proteomes" id="UP000824469">
    <property type="component" value="Unassembled WGS sequence"/>
</dbReference>
<sequence>VSDFDKWKHAMKEEIDALIKKKTWDLVELPKNRKSVGCKWVYKLKKGVDDVISKYKVRQVVKGFSQEEGIDFHEIFSPVIKNVSIRMVLALVALHNLEFDQLDVKTPFLHGDLDEEIYMEQPEGFVQNRNK</sequence>
<evidence type="ECO:0000259" key="1">
    <source>
        <dbReference type="Pfam" id="PF07727"/>
    </source>
</evidence>
<dbReference type="AlphaFoldDB" id="A0AA38FY71"/>